<feature type="region of interest" description="Disordered" evidence="1">
    <location>
        <begin position="39"/>
        <end position="60"/>
    </location>
</feature>
<dbReference type="OrthoDB" id="212944at2157"/>
<dbReference type="Proteomes" id="UP000199076">
    <property type="component" value="Unassembled WGS sequence"/>
</dbReference>
<dbReference type="InterPro" id="IPR046243">
    <property type="entry name" value="DUF6276"/>
</dbReference>
<dbReference type="AlphaFoldDB" id="A0A1G7GNR1"/>
<accession>A0A1G7GNR1</accession>
<dbReference type="Pfam" id="PF19792">
    <property type="entry name" value="DUF6276"/>
    <property type="match status" value="1"/>
</dbReference>
<sequence>MNCPHCQTPLLRFPVADEWRPHLPEDSPGAAICPTCLTLEPDPDPPSTTPDFGEIGEPFPEGEAAVPMAVAIGLLDSLALNRAEISELFAAVEEAGTDPLLVLDRLATTGGVDSRVDLQGRRQQLEQLLE</sequence>
<keyword evidence="3" id="KW-1185">Reference proteome</keyword>
<dbReference type="RefSeq" id="WP_092687829.1">
    <property type="nucleotide sequence ID" value="NZ_FNBK01000002.1"/>
</dbReference>
<feature type="compositionally biased region" description="Low complexity" evidence="1">
    <location>
        <begin position="49"/>
        <end position="60"/>
    </location>
</feature>
<proteinExistence type="predicted"/>
<name>A0A1G7GNR1_9EURY</name>
<evidence type="ECO:0000313" key="3">
    <source>
        <dbReference type="Proteomes" id="UP000199076"/>
    </source>
</evidence>
<gene>
    <name evidence="2" type="ORF">SAMN05216218_102120</name>
</gene>
<dbReference type="EMBL" id="FNBK01000002">
    <property type="protein sequence ID" value="SDE89703.1"/>
    <property type="molecule type" value="Genomic_DNA"/>
</dbReference>
<dbReference type="STRING" id="660518.SAMN05216218_102120"/>
<evidence type="ECO:0000256" key="1">
    <source>
        <dbReference type="SAM" id="MobiDB-lite"/>
    </source>
</evidence>
<reference evidence="3" key="1">
    <citation type="submission" date="2016-10" db="EMBL/GenBank/DDBJ databases">
        <authorList>
            <person name="Varghese N."/>
            <person name="Submissions S."/>
        </authorList>
    </citation>
    <scope>NUCLEOTIDE SEQUENCE [LARGE SCALE GENOMIC DNA]</scope>
    <source>
        <strain evidence="3">IBRC-M 10760</strain>
    </source>
</reference>
<evidence type="ECO:0000313" key="2">
    <source>
        <dbReference type="EMBL" id="SDE89703.1"/>
    </source>
</evidence>
<organism evidence="2 3">
    <name type="scientific">Halorientalis regularis</name>
    <dbReference type="NCBI Taxonomy" id="660518"/>
    <lineage>
        <taxon>Archaea</taxon>
        <taxon>Methanobacteriati</taxon>
        <taxon>Methanobacteriota</taxon>
        <taxon>Stenosarchaea group</taxon>
        <taxon>Halobacteria</taxon>
        <taxon>Halobacteriales</taxon>
        <taxon>Haloarculaceae</taxon>
        <taxon>Halorientalis</taxon>
    </lineage>
</organism>
<evidence type="ECO:0008006" key="4">
    <source>
        <dbReference type="Google" id="ProtNLM"/>
    </source>
</evidence>
<protein>
    <recommendedName>
        <fullName evidence="4">Small CPxCG-related zinc finger protein</fullName>
    </recommendedName>
</protein>